<feature type="domain" description="Fimbrial-type adhesion" evidence="2">
    <location>
        <begin position="28"/>
        <end position="194"/>
    </location>
</feature>
<dbReference type="GO" id="GO:0043709">
    <property type="term" value="P:cell adhesion involved in single-species biofilm formation"/>
    <property type="evidence" value="ECO:0007669"/>
    <property type="project" value="TreeGrafter"/>
</dbReference>
<reference evidence="3 4" key="1">
    <citation type="submission" date="2015-02" db="EMBL/GenBank/DDBJ databases">
        <title>Two Pseudomonas sp. nov., isolated from raw milk.</title>
        <authorList>
            <person name="Wenning M."/>
            <person name="von Neubeck M."/>
            <person name="Huptas C."/>
            <person name="Scherer S."/>
        </authorList>
    </citation>
    <scope>NUCLEOTIDE SEQUENCE [LARGE SCALE GENOMIC DNA]</scope>
    <source>
        <strain evidence="3 4">DSM 29164</strain>
    </source>
</reference>
<evidence type="ECO:0000313" key="4">
    <source>
        <dbReference type="Proteomes" id="UP000050852"/>
    </source>
</evidence>
<dbReference type="Proteomes" id="UP000050852">
    <property type="component" value="Unassembled WGS sequence"/>
</dbReference>
<evidence type="ECO:0000259" key="2">
    <source>
        <dbReference type="Pfam" id="PF00419"/>
    </source>
</evidence>
<gene>
    <name evidence="3" type="ORF">TX23_22310</name>
</gene>
<dbReference type="PANTHER" id="PTHR33420">
    <property type="entry name" value="FIMBRIAL SUBUNIT ELFA-RELATED"/>
    <property type="match status" value="1"/>
</dbReference>
<dbReference type="PANTHER" id="PTHR33420:SF26">
    <property type="entry name" value="FIMBRIAL SUBUNIT"/>
    <property type="match status" value="1"/>
</dbReference>
<protein>
    <submittedName>
        <fullName evidence="3">Fimbrial protein</fullName>
    </submittedName>
</protein>
<dbReference type="PATRIC" id="fig|1615673.3.peg.58"/>
<dbReference type="InterPro" id="IPR050263">
    <property type="entry name" value="Bact_Fimbrial_Adh_Pro"/>
</dbReference>
<dbReference type="InterPro" id="IPR000259">
    <property type="entry name" value="Adhesion_dom_fimbrial"/>
</dbReference>
<dbReference type="SUPFAM" id="SSF49401">
    <property type="entry name" value="Bacterial adhesins"/>
    <property type="match status" value="1"/>
</dbReference>
<keyword evidence="1" id="KW-0732">Signal</keyword>
<accession>A0A0R3A8C6</accession>
<dbReference type="AlphaFoldDB" id="A0A0R3A8C6"/>
<dbReference type="Pfam" id="PF00419">
    <property type="entry name" value="Fimbrial"/>
    <property type="match status" value="1"/>
</dbReference>
<evidence type="ECO:0000313" key="3">
    <source>
        <dbReference type="EMBL" id="KRP69638.1"/>
    </source>
</evidence>
<dbReference type="InterPro" id="IPR036937">
    <property type="entry name" value="Adhesion_dom_fimbrial_sf"/>
</dbReference>
<sequence length="195" mass="19510">MSIPFKLILASSIVGLFATSAMAADGTINFTGEVTAASCGISAGAGTGVTGTTQKVIDVKMGKVSIDSLKNSQAGIVAGSAINLNLDCGNTAAGLTTVKVKFDPNSGSGVDIKNNNLLKTTGTATGVGIGLYDASNTLINLAGNGSFDSPLIKAGTDPDIKYSANLNLRASYVANGDVVVPGTANGNLPFTLTYE</sequence>
<dbReference type="GO" id="GO:0009289">
    <property type="term" value="C:pilus"/>
    <property type="evidence" value="ECO:0007669"/>
    <property type="project" value="InterPro"/>
</dbReference>
<dbReference type="OrthoDB" id="7027614at2"/>
<proteinExistence type="predicted"/>
<name>A0A0R3A8C6_9PSED</name>
<dbReference type="EMBL" id="JYLN01000010">
    <property type="protein sequence ID" value="KRP69638.1"/>
    <property type="molecule type" value="Genomic_DNA"/>
</dbReference>
<comment type="caution">
    <text evidence="3">The sequence shown here is derived from an EMBL/GenBank/DDBJ whole genome shotgun (WGS) entry which is preliminary data.</text>
</comment>
<feature type="chain" id="PRO_5006431303" evidence="1">
    <location>
        <begin position="24"/>
        <end position="195"/>
    </location>
</feature>
<feature type="signal peptide" evidence="1">
    <location>
        <begin position="1"/>
        <end position="23"/>
    </location>
</feature>
<dbReference type="RefSeq" id="WP_057704048.1">
    <property type="nucleotide sequence ID" value="NZ_JYLN01000010.1"/>
</dbReference>
<dbReference type="Gene3D" id="2.60.40.1090">
    <property type="entry name" value="Fimbrial-type adhesion domain"/>
    <property type="match status" value="1"/>
</dbReference>
<organism evidence="3 4">
    <name type="scientific">Pseudomonas paralactis</name>
    <dbReference type="NCBI Taxonomy" id="1615673"/>
    <lineage>
        <taxon>Bacteria</taxon>
        <taxon>Pseudomonadati</taxon>
        <taxon>Pseudomonadota</taxon>
        <taxon>Gammaproteobacteria</taxon>
        <taxon>Pseudomonadales</taxon>
        <taxon>Pseudomonadaceae</taxon>
        <taxon>Pseudomonas</taxon>
    </lineage>
</organism>
<dbReference type="InterPro" id="IPR008966">
    <property type="entry name" value="Adhesion_dom_sf"/>
</dbReference>
<evidence type="ECO:0000256" key="1">
    <source>
        <dbReference type="SAM" id="SignalP"/>
    </source>
</evidence>